<gene>
    <name evidence="2" type="ORF">AG1IA_05078</name>
</gene>
<organism evidence="2 3">
    <name type="scientific">Thanatephorus cucumeris (strain AG1-IA)</name>
    <name type="common">Rice sheath blight fungus</name>
    <name type="synonym">Rhizoctonia solani</name>
    <dbReference type="NCBI Taxonomy" id="983506"/>
    <lineage>
        <taxon>Eukaryota</taxon>
        <taxon>Fungi</taxon>
        <taxon>Dikarya</taxon>
        <taxon>Basidiomycota</taxon>
        <taxon>Agaricomycotina</taxon>
        <taxon>Agaricomycetes</taxon>
        <taxon>Cantharellales</taxon>
        <taxon>Ceratobasidiaceae</taxon>
        <taxon>Rhizoctonia</taxon>
        <taxon>Rhizoctonia solani AG-1</taxon>
    </lineage>
</organism>
<dbReference type="EMBL" id="AFRT01001280">
    <property type="protein sequence ID" value="ELU40889.1"/>
    <property type="molecule type" value="Genomic_DNA"/>
</dbReference>
<feature type="region of interest" description="Disordered" evidence="1">
    <location>
        <begin position="1"/>
        <end position="38"/>
    </location>
</feature>
<protein>
    <submittedName>
        <fullName evidence="2">Uncharacterized protein</fullName>
    </submittedName>
</protein>
<dbReference type="Proteomes" id="UP000011668">
    <property type="component" value="Unassembled WGS sequence"/>
</dbReference>
<reference evidence="2 3" key="1">
    <citation type="journal article" date="2013" name="Nat. Commun.">
        <title>The evolution and pathogenic mechanisms of the rice sheath blight pathogen.</title>
        <authorList>
            <person name="Zheng A."/>
            <person name="Lin R."/>
            <person name="Xu L."/>
            <person name="Qin P."/>
            <person name="Tang C."/>
            <person name="Ai P."/>
            <person name="Zhang D."/>
            <person name="Liu Y."/>
            <person name="Sun Z."/>
            <person name="Feng H."/>
            <person name="Wang Y."/>
            <person name="Chen Y."/>
            <person name="Liang X."/>
            <person name="Fu R."/>
            <person name="Li Q."/>
            <person name="Zhang J."/>
            <person name="Yu X."/>
            <person name="Xie Z."/>
            <person name="Ding L."/>
            <person name="Guan P."/>
            <person name="Tang J."/>
            <person name="Liang Y."/>
            <person name="Wang S."/>
            <person name="Deng Q."/>
            <person name="Li S."/>
            <person name="Zhu J."/>
            <person name="Wang L."/>
            <person name="Liu H."/>
            <person name="Li P."/>
        </authorList>
    </citation>
    <scope>NUCLEOTIDE SEQUENCE [LARGE SCALE GENOMIC DNA]</scope>
    <source>
        <strain evidence="3">AG-1 IA</strain>
    </source>
</reference>
<sequence length="126" mass="13630">MTISAKSIMEDASAPKPKLTRVAKGRENKSQGSGLGSSNRIVRYAVTTANGPEIAKNECIMIELTGYQYIRHTNPCPTQIYAGTGPTHHAQALYTTHRENMAATIISISRDCFTPPGPMPNARAAR</sequence>
<keyword evidence="3" id="KW-1185">Reference proteome</keyword>
<comment type="caution">
    <text evidence="2">The sequence shown here is derived from an EMBL/GenBank/DDBJ whole genome shotgun (WGS) entry which is preliminary data.</text>
</comment>
<name>L8WX15_THACA</name>
<evidence type="ECO:0000256" key="1">
    <source>
        <dbReference type="SAM" id="MobiDB-lite"/>
    </source>
</evidence>
<proteinExistence type="predicted"/>
<dbReference type="AlphaFoldDB" id="L8WX15"/>
<evidence type="ECO:0000313" key="3">
    <source>
        <dbReference type="Proteomes" id="UP000011668"/>
    </source>
</evidence>
<evidence type="ECO:0000313" key="2">
    <source>
        <dbReference type="EMBL" id="ELU40889.1"/>
    </source>
</evidence>
<dbReference type="HOGENOM" id="CLU_1983065_0_0_1"/>
<accession>L8WX15</accession>